<accession>A0AAC9PX96</accession>
<gene>
    <name evidence="1" type="ORF">BWR22_08580</name>
</gene>
<protein>
    <submittedName>
        <fullName evidence="1">Uncharacterized protein</fullName>
    </submittedName>
</protein>
<evidence type="ECO:0000313" key="2">
    <source>
        <dbReference type="Proteomes" id="UP000187506"/>
    </source>
</evidence>
<keyword evidence="2" id="KW-1185">Reference proteome</keyword>
<evidence type="ECO:0000313" key="1">
    <source>
        <dbReference type="EMBL" id="APY00369.1"/>
    </source>
</evidence>
<dbReference type="EMBL" id="CP019352">
    <property type="protein sequence ID" value="APY00369.1"/>
    <property type="molecule type" value="Genomic_DNA"/>
</dbReference>
<dbReference type="AlphaFoldDB" id="A0AAC9PX96"/>
<dbReference type="KEGG" id="lvn:BWR22_08580"/>
<dbReference type="RefSeq" id="WP_076733275.1">
    <property type="nucleotide sequence ID" value="NZ_CP019352.1"/>
</dbReference>
<reference evidence="1 2" key="1">
    <citation type="submission" date="2017-01" db="EMBL/GenBank/DDBJ databases">
        <title>Complete genome of Lacinutrix venerupis DOK2-8 isolated from seawater in Dokdo.</title>
        <authorList>
            <person name="Chi W.-J."/>
            <person name="Kim J.H."/>
        </authorList>
    </citation>
    <scope>NUCLEOTIDE SEQUENCE [LARGE SCALE GENOMIC DNA]</scope>
    <source>
        <strain evidence="1 2">DOK2-8</strain>
    </source>
</reference>
<organism evidence="1 2">
    <name type="scientific">Lacinutrix venerupis</name>
    <dbReference type="NCBI Taxonomy" id="1486034"/>
    <lineage>
        <taxon>Bacteria</taxon>
        <taxon>Pseudomonadati</taxon>
        <taxon>Bacteroidota</taxon>
        <taxon>Flavobacteriia</taxon>
        <taxon>Flavobacteriales</taxon>
        <taxon>Flavobacteriaceae</taxon>
        <taxon>Lacinutrix</taxon>
    </lineage>
</organism>
<sequence>MKHKTQHILFKSAAILLLLVVLFPSAVKFTHVFENHKHEVCSNPSDSHFHEIEIDCEFYKFKLNNTFSLVLNDVIIPNIKNNHKNIISQYFYINSYKSLGIALRGPPSSFI</sequence>
<name>A0AAC9PX96_9FLAO</name>
<dbReference type="Proteomes" id="UP000187506">
    <property type="component" value="Chromosome"/>
</dbReference>
<proteinExistence type="predicted"/>